<proteinExistence type="predicted"/>
<reference evidence="1 2" key="1">
    <citation type="submission" date="2018-12" db="EMBL/GenBank/DDBJ databases">
        <title>A novel vanA-carrying plasmid in a clinical isolate of Enterococcus avium.</title>
        <authorList>
            <person name="Bernasconi O.J."/>
            <person name="Luzzaro F."/>
            <person name="Endimiani A."/>
        </authorList>
    </citation>
    <scope>NUCLEOTIDE SEQUENCE [LARGE SCALE GENOMIC DNA]</scope>
    <source>
        <strain evidence="1 2">LC0559/18</strain>
    </source>
</reference>
<evidence type="ECO:0000313" key="1">
    <source>
        <dbReference type="EMBL" id="RVU94467.1"/>
    </source>
</evidence>
<sequence>MSEKYYRVRTAAKLIDSEFSSRTLYSWIAKIEKRTTYLFLRKDILRNGIPVSQILLTEEDILLLKKLHRLRNGERKELTAAIFATFLSPEDLAERLMIEENIL</sequence>
<evidence type="ECO:0000313" key="2">
    <source>
        <dbReference type="Proteomes" id="UP000288388"/>
    </source>
</evidence>
<dbReference type="RefSeq" id="WP_010740720.1">
    <property type="nucleotide sequence ID" value="NZ_JAQCOW010000042.1"/>
</dbReference>
<dbReference type="Proteomes" id="UP000288388">
    <property type="component" value="Unassembled WGS sequence"/>
</dbReference>
<name>A0A437ULC8_ENTAV</name>
<dbReference type="AlphaFoldDB" id="A0A437ULC8"/>
<accession>A0A437ULC8</accession>
<organism evidence="1 2">
    <name type="scientific">Enterococcus avium</name>
    <name type="common">Streptococcus avium</name>
    <dbReference type="NCBI Taxonomy" id="33945"/>
    <lineage>
        <taxon>Bacteria</taxon>
        <taxon>Bacillati</taxon>
        <taxon>Bacillota</taxon>
        <taxon>Bacilli</taxon>
        <taxon>Lactobacillales</taxon>
        <taxon>Enterococcaceae</taxon>
        <taxon>Enterococcus</taxon>
    </lineage>
</organism>
<protein>
    <submittedName>
        <fullName evidence="1">Uncharacterized protein</fullName>
    </submittedName>
</protein>
<dbReference type="EMBL" id="RYZS01000001">
    <property type="protein sequence ID" value="RVU94467.1"/>
    <property type="molecule type" value="Genomic_DNA"/>
</dbReference>
<gene>
    <name evidence="1" type="ORF">EK398_06175</name>
</gene>
<comment type="caution">
    <text evidence="1">The sequence shown here is derived from an EMBL/GenBank/DDBJ whole genome shotgun (WGS) entry which is preliminary data.</text>
</comment>